<sequence>MPIDIIFTLTPPAADPDKPWPAIVWKTLHFDPTTTTENELFWSNRSGFCVVKELNDGMLQPGDVHAVVNPGYAAILQHLHDGLDMSEQLPMPFKTSTIAVSNMTGSRLRLALCSIDPTNEFDLFSPVVDLDSVASFGKHVFACKPPAMLQAYAVSGYQDNQLIDPSQHHCPLFLNASSSEPQAIDLRKLTNQLTKFQLYSDDTGKVILEMIHDRV</sequence>
<evidence type="ECO:0000313" key="2">
    <source>
        <dbReference type="Proteomes" id="UP000054477"/>
    </source>
</evidence>
<organism evidence="1 2">
    <name type="scientific">Laccaria amethystina LaAM-08-1</name>
    <dbReference type="NCBI Taxonomy" id="1095629"/>
    <lineage>
        <taxon>Eukaryota</taxon>
        <taxon>Fungi</taxon>
        <taxon>Dikarya</taxon>
        <taxon>Basidiomycota</taxon>
        <taxon>Agaricomycotina</taxon>
        <taxon>Agaricomycetes</taxon>
        <taxon>Agaricomycetidae</taxon>
        <taxon>Agaricales</taxon>
        <taxon>Agaricineae</taxon>
        <taxon>Hydnangiaceae</taxon>
        <taxon>Laccaria</taxon>
    </lineage>
</organism>
<reference evidence="2" key="2">
    <citation type="submission" date="2015-01" db="EMBL/GenBank/DDBJ databases">
        <title>Evolutionary Origins and Diversification of the Mycorrhizal Mutualists.</title>
        <authorList>
            <consortium name="DOE Joint Genome Institute"/>
            <consortium name="Mycorrhizal Genomics Consortium"/>
            <person name="Kohler A."/>
            <person name="Kuo A."/>
            <person name="Nagy L.G."/>
            <person name="Floudas D."/>
            <person name="Copeland A."/>
            <person name="Barry K.W."/>
            <person name="Cichocki N."/>
            <person name="Veneault-Fourrey C."/>
            <person name="LaButti K."/>
            <person name="Lindquist E.A."/>
            <person name="Lipzen A."/>
            <person name="Lundell T."/>
            <person name="Morin E."/>
            <person name="Murat C."/>
            <person name="Riley R."/>
            <person name="Ohm R."/>
            <person name="Sun H."/>
            <person name="Tunlid A."/>
            <person name="Henrissat B."/>
            <person name="Grigoriev I.V."/>
            <person name="Hibbett D.S."/>
            <person name="Martin F."/>
        </authorList>
    </citation>
    <scope>NUCLEOTIDE SEQUENCE [LARGE SCALE GENOMIC DNA]</scope>
    <source>
        <strain evidence="2">LaAM-08-1</strain>
    </source>
</reference>
<protein>
    <submittedName>
        <fullName evidence="1">Unplaced genomic scaffold K443scaffold_182, whole genome shotgun sequence</fullName>
    </submittedName>
</protein>
<name>A0A0C9XFY1_9AGAR</name>
<dbReference type="EMBL" id="KN838717">
    <property type="protein sequence ID" value="KIJ96566.1"/>
    <property type="molecule type" value="Genomic_DNA"/>
</dbReference>
<dbReference type="AlphaFoldDB" id="A0A0C9XFY1"/>
<dbReference type="OrthoDB" id="2982815at2759"/>
<proteinExistence type="predicted"/>
<accession>A0A0C9XFY1</accession>
<evidence type="ECO:0000313" key="1">
    <source>
        <dbReference type="EMBL" id="KIJ96566.1"/>
    </source>
</evidence>
<keyword evidence="2" id="KW-1185">Reference proteome</keyword>
<gene>
    <name evidence="1" type="ORF">K443DRAFT_682239</name>
</gene>
<dbReference type="HOGENOM" id="CLU_1283427_0_0_1"/>
<dbReference type="Proteomes" id="UP000054477">
    <property type="component" value="Unassembled WGS sequence"/>
</dbReference>
<reference evidence="1 2" key="1">
    <citation type="submission" date="2014-04" db="EMBL/GenBank/DDBJ databases">
        <authorList>
            <consortium name="DOE Joint Genome Institute"/>
            <person name="Kuo A."/>
            <person name="Kohler A."/>
            <person name="Nagy L.G."/>
            <person name="Floudas D."/>
            <person name="Copeland A."/>
            <person name="Barry K.W."/>
            <person name="Cichocki N."/>
            <person name="Veneault-Fourrey C."/>
            <person name="LaButti K."/>
            <person name="Lindquist E.A."/>
            <person name="Lipzen A."/>
            <person name="Lundell T."/>
            <person name="Morin E."/>
            <person name="Murat C."/>
            <person name="Sun H."/>
            <person name="Tunlid A."/>
            <person name="Henrissat B."/>
            <person name="Grigoriev I.V."/>
            <person name="Hibbett D.S."/>
            <person name="Martin F."/>
            <person name="Nordberg H.P."/>
            <person name="Cantor M.N."/>
            <person name="Hua S.X."/>
        </authorList>
    </citation>
    <scope>NUCLEOTIDE SEQUENCE [LARGE SCALE GENOMIC DNA]</scope>
    <source>
        <strain evidence="1 2">LaAM-08-1</strain>
    </source>
</reference>